<organism evidence="2 3">
    <name type="scientific">Protopolystoma xenopodis</name>
    <dbReference type="NCBI Taxonomy" id="117903"/>
    <lineage>
        <taxon>Eukaryota</taxon>
        <taxon>Metazoa</taxon>
        <taxon>Spiralia</taxon>
        <taxon>Lophotrochozoa</taxon>
        <taxon>Platyhelminthes</taxon>
        <taxon>Monogenea</taxon>
        <taxon>Polyopisthocotylea</taxon>
        <taxon>Polystomatidea</taxon>
        <taxon>Polystomatidae</taxon>
        <taxon>Protopolystoma</taxon>
    </lineage>
</organism>
<feature type="compositionally biased region" description="Basic and acidic residues" evidence="1">
    <location>
        <begin position="23"/>
        <end position="57"/>
    </location>
</feature>
<feature type="non-terminal residue" evidence="2">
    <location>
        <position position="1"/>
    </location>
</feature>
<sequence>EIFQGLFRSTGTRVIPNKGGKSKTPDDGRKPQKPNDKEQSDEPEEEHSPQKHTPNLEELRLMYLENLILEEKLKRRARRIRREMVKESRQRRRRRRRRGHGHINRDMLLAKLIMENS</sequence>
<evidence type="ECO:0000313" key="2">
    <source>
        <dbReference type="EMBL" id="VEL23903.1"/>
    </source>
</evidence>
<evidence type="ECO:0000256" key="1">
    <source>
        <dbReference type="SAM" id="MobiDB-lite"/>
    </source>
</evidence>
<dbReference type="AlphaFoldDB" id="A0A448WYY9"/>
<evidence type="ECO:0000313" key="3">
    <source>
        <dbReference type="Proteomes" id="UP000784294"/>
    </source>
</evidence>
<name>A0A448WYY9_9PLAT</name>
<proteinExistence type="predicted"/>
<dbReference type="Proteomes" id="UP000784294">
    <property type="component" value="Unassembled WGS sequence"/>
</dbReference>
<dbReference type="EMBL" id="CAAALY010064699">
    <property type="protein sequence ID" value="VEL23903.1"/>
    <property type="molecule type" value="Genomic_DNA"/>
</dbReference>
<comment type="caution">
    <text evidence="2">The sequence shown here is derived from an EMBL/GenBank/DDBJ whole genome shotgun (WGS) entry which is preliminary data.</text>
</comment>
<keyword evidence="3" id="KW-1185">Reference proteome</keyword>
<feature type="region of interest" description="Disordered" evidence="1">
    <location>
        <begin position="1"/>
        <end position="57"/>
    </location>
</feature>
<reference evidence="2" key="1">
    <citation type="submission" date="2018-11" db="EMBL/GenBank/DDBJ databases">
        <authorList>
            <consortium name="Pathogen Informatics"/>
        </authorList>
    </citation>
    <scope>NUCLEOTIDE SEQUENCE</scope>
</reference>
<feature type="region of interest" description="Disordered" evidence="1">
    <location>
        <begin position="84"/>
        <end position="104"/>
    </location>
</feature>
<protein>
    <submittedName>
        <fullName evidence="2">Uncharacterized protein</fullName>
    </submittedName>
</protein>
<feature type="compositionally biased region" description="Basic residues" evidence="1">
    <location>
        <begin position="89"/>
        <end position="102"/>
    </location>
</feature>
<accession>A0A448WYY9</accession>
<gene>
    <name evidence="2" type="ORF">PXEA_LOCUS17343</name>
</gene>